<keyword evidence="3 6" id="KW-0812">Transmembrane</keyword>
<proteinExistence type="predicted"/>
<dbReference type="InterPro" id="IPR001958">
    <property type="entry name" value="Tet-R_TetA/multi-R_MdtG-like"/>
</dbReference>
<feature type="transmembrane region" description="Helical" evidence="6">
    <location>
        <begin position="132"/>
        <end position="155"/>
    </location>
</feature>
<evidence type="ECO:0000313" key="8">
    <source>
        <dbReference type="EMBL" id="QHM74007.1"/>
    </source>
</evidence>
<dbReference type="PANTHER" id="PTHR43124">
    <property type="entry name" value="PURINE EFFLUX PUMP PBUE"/>
    <property type="match status" value="1"/>
</dbReference>
<reference evidence="8 9" key="1">
    <citation type="submission" date="2018-03" db="EMBL/GenBank/DDBJ databases">
        <title>Pantoea intestinalis SRCM103226 isolated form the mealworm.</title>
        <authorList>
            <person name="Jeong D.-Y."/>
            <person name="Kim J.W."/>
        </authorList>
    </citation>
    <scope>NUCLEOTIDE SEQUENCE [LARGE SCALE GENOMIC DNA]</scope>
    <source>
        <strain evidence="8 9">SRCM103226</strain>
        <plasmid evidence="8 9">unnamed1</plasmid>
    </source>
</reference>
<feature type="transmembrane region" description="Helical" evidence="6">
    <location>
        <begin position="203"/>
        <end position="230"/>
    </location>
</feature>
<dbReference type="PRINTS" id="PR01035">
    <property type="entry name" value="TCRTETA"/>
</dbReference>
<geneLocation type="plasmid" evidence="8 9">
    <name>unnamed1</name>
</geneLocation>
<keyword evidence="2" id="KW-1003">Cell membrane</keyword>
<feature type="transmembrane region" description="Helical" evidence="6">
    <location>
        <begin position="297"/>
        <end position="316"/>
    </location>
</feature>
<comment type="subcellular location">
    <subcellularLocation>
        <location evidence="1">Cell membrane</location>
        <topology evidence="1">Multi-pass membrane protein</topology>
    </subcellularLocation>
</comment>
<dbReference type="InterPro" id="IPR050189">
    <property type="entry name" value="MFS_Efflux_Transporters"/>
</dbReference>
<evidence type="ECO:0000313" key="9">
    <source>
        <dbReference type="Proteomes" id="UP000464053"/>
    </source>
</evidence>
<evidence type="ECO:0000256" key="2">
    <source>
        <dbReference type="ARBA" id="ARBA00022475"/>
    </source>
</evidence>
<dbReference type="Proteomes" id="UP000464053">
    <property type="component" value="Plasmid unnamed1"/>
</dbReference>
<evidence type="ECO:0000256" key="3">
    <source>
        <dbReference type="ARBA" id="ARBA00022692"/>
    </source>
</evidence>
<keyword evidence="4 6" id="KW-1133">Transmembrane helix</keyword>
<organism evidence="8 9">
    <name type="scientific">Mixta intestinalis</name>
    <dbReference type="NCBI Taxonomy" id="1615494"/>
    <lineage>
        <taxon>Bacteria</taxon>
        <taxon>Pseudomonadati</taxon>
        <taxon>Pseudomonadota</taxon>
        <taxon>Gammaproteobacteria</taxon>
        <taxon>Enterobacterales</taxon>
        <taxon>Erwiniaceae</taxon>
        <taxon>Mixta</taxon>
    </lineage>
</organism>
<gene>
    <name evidence="8" type="primary">ydhP</name>
    <name evidence="8" type="ORF">C7M51_04368</name>
</gene>
<dbReference type="GO" id="GO:0022857">
    <property type="term" value="F:transmembrane transporter activity"/>
    <property type="evidence" value="ECO:0007669"/>
    <property type="project" value="InterPro"/>
</dbReference>
<feature type="transmembrane region" description="Helical" evidence="6">
    <location>
        <begin position="104"/>
        <end position="125"/>
    </location>
</feature>
<keyword evidence="5 6" id="KW-0472">Membrane</keyword>
<feature type="transmembrane region" description="Helical" evidence="6">
    <location>
        <begin position="74"/>
        <end position="98"/>
    </location>
</feature>
<feature type="transmembrane region" description="Helical" evidence="6">
    <location>
        <begin position="161"/>
        <end position="183"/>
    </location>
</feature>
<sequence length="382" mass="39748">MSKIIFSTVVPVLALTAFAAGLSEFIIIGLLDSAASALSVPIGEAGLLISIYALGITIGAPVLILLTRRQSGRLLCIIMIATFALLNALFVIASHSWALLALRFLSGIIHGAYFSVASASLASVISARRVPLAIALMFSGLTLAVVGGVPLGMLAAEQYGWQWPFVCISAISGVSALLLLKVLPVSFGITVTTSNEVRLKPTFTLALIQPLCFTILAFGGGFVFFAYVAPWLTFSAGLDTKQVALMMGLAGVGSLAGNIFGGILPDRLGIRLTLCVTLLLQVVGLLGVYLYPAAGLFIWSMGAFATAPIVQSWVVVSSGILPARVSAALNVSAFNLGISFSSFIGSCQISFGGLKYLPVTAAIIVLFALPFCLSGKTHLSVK</sequence>
<dbReference type="RefSeq" id="WP_160623758.1">
    <property type="nucleotide sequence ID" value="NZ_CP028272.1"/>
</dbReference>
<dbReference type="OrthoDB" id="9788453at2"/>
<evidence type="ECO:0000256" key="5">
    <source>
        <dbReference type="ARBA" id="ARBA00023136"/>
    </source>
</evidence>
<keyword evidence="9" id="KW-1185">Reference proteome</keyword>
<dbReference type="PROSITE" id="PS50850">
    <property type="entry name" value="MFS"/>
    <property type="match status" value="1"/>
</dbReference>
<feature type="transmembrane region" description="Helical" evidence="6">
    <location>
        <begin position="328"/>
        <end position="351"/>
    </location>
</feature>
<dbReference type="Pfam" id="PF07690">
    <property type="entry name" value="MFS_1"/>
    <property type="match status" value="1"/>
</dbReference>
<evidence type="ECO:0000256" key="6">
    <source>
        <dbReference type="SAM" id="Phobius"/>
    </source>
</evidence>
<dbReference type="InterPro" id="IPR036259">
    <property type="entry name" value="MFS_trans_sf"/>
</dbReference>
<dbReference type="EMBL" id="CP028272">
    <property type="protein sequence ID" value="QHM74007.1"/>
    <property type="molecule type" value="Genomic_DNA"/>
</dbReference>
<feature type="transmembrane region" description="Helical" evidence="6">
    <location>
        <begin position="242"/>
        <end position="260"/>
    </location>
</feature>
<dbReference type="InterPro" id="IPR011701">
    <property type="entry name" value="MFS"/>
</dbReference>
<dbReference type="KEGG" id="mint:C7M51_04368"/>
<dbReference type="InterPro" id="IPR020846">
    <property type="entry name" value="MFS_dom"/>
</dbReference>
<evidence type="ECO:0000259" key="7">
    <source>
        <dbReference type="PROSITE" id="PS50850"/>
    </source>
</evidence>
<dbReference type="AlphaFoldDB" id="A0A6P1Q7J3"/>
<feature type="transmembrane region" description="Helical" evidence="6">
    <location>
        <begin position="272"/>
        <end position="291"/>
    </location>
</feature>
<feature type="transmembrane region" description="Helical" evidence="6">
    <location>
        <begin position="47"/>
        <end position="67"/>
    </location>
</feature>
<dbReference type="Gene3D" id="1.20.1250.20">
    <property type="entry name" value="MFS general substrate transporter like domains"/>
    <property type="match status" value="1"/>
</dbReference>
<dbReference type="SUPFAM" id="SSF103473">
    <property type="entry name" value="MFS general substrate transporter"/>
    <property type="match status" value="1"/>
</dbReference>
<dbReference type="PANTHER" id="PTHR43124:SF3">
    <property type="entry name" value="CHLORAMPHENICOL EFFLUX PUMP RV0191"/>
    <property type="match status" value="1"/>
</dbReference>
<name>A0A6P1Q7J3_9GAMM</name>
<feature type="domain" description="Major facilitator superfamily (MFS) profile" evidence="7">
    <location>
        <begin position="9"/>
        <end position="378"/>
    </location>
</feature>
<accession>A0A6P1Q7J3</accession>
<protein>
    <submittedName>
        <fullName evidence="8">Inner membrane transport protein YdhP</fullName>
    </submittedName>
</protein>
<evidence type="ECO:0000256" key="4">
    <source>
        <dbReference type="ARBA" id="ARBA00022989"/>
    </source>
</evidence>
<feature type="transmembrane region" description="Helical" evidence="6">
    <location>
        <begin position="357"/>
        <end position="375"/>
    </location>
</feature>
<keyword evidence="8" id="KW-0614">Plasmid</keyword>
<dbReference type="CDD" id="cd17324">
    <property type="entry name" value="MFS_NepI_like"/>
    <property type="match status" value="1"/>
</dbReference>
<dbReference type="GO" id="GO:0005886">
    <property type="term" value="C:plasma membrane"/>
    <property type="evidence" value="ECO:0007669"/>
    <property type="project" value="UniProtKB-SubCell"/>
</dbReference>
<evidence type="ECO:0000256" key="1">
    <source>
        <dbReference type="ARBA" id="ARBA00004651"/>
    </source>
</evidence>